<feature type="transmembrane region" description="Helical" evidence="6">
    <location>
        <begin position="324"/>
        <end position="344"/>
    </location>
</feature>
<name>A0A087A605_9BIFI</name>
<accession>A0A087A605</accession>
<evidence type="ECO:0000256" key="5">
    <source>
        <dbReference type="ARBA" id="ARBA00023136"/>
    </source>
</evidence>
<comment type="caution">
    <text evidence="8">The sequence shown here is derived from an EMBL/GenBank/DDBJ whole genome shotgun (WGS) entry which is preliminary data.</text>
</comment>
<comment type="subcellular location">
    <subcellularLocation>
        <location evidence="1">Cell membrane</location>
        <topology evidence="1">Multi-pass membrane protein</topology>
    </subcellularLocation>
</comment>
<evidence type="ECO:0000259" key="7">
    <source>
        <dbReference type="Pfam" id="PF02687"/>
    </source>
</evidence>
<evidence type="ECO:0000256" key="3">
    <source>
        <dbReference type="ARBA" id="ARBA00022692"/>
    </source>
</evidence>
<dbReference type="GO" id="GO:0022857">
    <property type="term" value="F:transmembrane transporter activity"/>
    <property type="evidence" value="ECO:0007669"/>
    <property type="project" value="TreeGrafter"/>
</dbReference>
<gene>
    <name evidence="8" type="ORF">BCAL_1596</name>
</gene>
<dbReference type="eggNOG" id="COG0577">
    <property type="taxonomic scope" value="Bacteria"/>
</dbReference>
<dbReference type="PANTHER" id="PTHR30572:SF9">
    <property type="entry name" value="ABC TRANSPORTER PERMEASE PROTEIN"/>
    <property type="match status" value="1"/>
</dbReference>
<evidence type="ECO:0000256" key="4">
    <source>
        <dbReference type="ARBA" id="ARBA00022989"/>
    </source>
</evidence>
<protein>
    <submittedName>
        <fullName evidence="8">ABC transporter permease</fullName>
    </submittedName>
</protein>
<evidence type="ECO:0000256" key="1">
    <source>
        <dbReference type="ARBA" id="ARBA00004651"/>
    </source>
</evidence>
<organism evidence="8 9">
    <name type="scientific">Bifidobacterium callitrichos DSM 23973</name>
    <dbReference type="NCBI Taxonomy" id="1437609"/>
    <lineage>
        <taxon>Bacteria</taxon>
        <taxon>Bacillati</taxon>
        <taxon>Actinomycetota</taxon>
        <taxon>Actinomycetes</taxon>
        <taxon>Bifidobacteriales</taxon>
        <taxon>Bifidobacteriaceae</taxon>
        <taxon>Bifidobacterium</taxon>
    </lineage>
</organism>
<feature type="transmembrane region" description="Helical" evidence="6">
    <location>
        <begin position="15"/>
        <end position="39"/>
    </location>
</feature>
<dbReference type="GO" id="GO:0005886">
    <property type="term" value="C:plasma membrane"/>
    <property type="evidence" value="ECO:0007669"/>
    <property type="project" value="UniProtKB-SubCell"/>
</dbReference>
<dbReference type="PANTHER" id="PTHR30572">
    <property type="entry name" value="MEMBRANE COMPONENT OF TRANSPORTER-RELATED"/>
    <property type="match status" value="1"/>
</dbReference>
<evidence type="ECO:0000256" key="2">
    <source>
        <dbReference type="ARBA" id="ARBA00022475"/>
    </source>
</evidence>
<dbReference type="Pfam" id="PF02687">
    <property type="entry name" value="FtsX"/>
    <property type="match status" value="1"/>
</dbReference>
<evidence type="ECO:0000313" key="9">
    <source>
        <dbReference type="Proteomes" id="UP000029072"/>
    </source>
</evidence>
<evidence type="ECO:0000313" key="8">
    <source>
        <dbReference type="EMBL" id="KFI54205.1"/>
    </source>
</evidence>
<dbReference type="RefSeq" id="WP_081887322.1">
    <property type="nucleotide sequence ID" value="NZ_JDUV01000016.1"/>
</dbReference>
<sequence length="457" mass="48885">MFVLTNAWRAVTRSWAISALTVVVALLVSFGTIASLAILQEQSDAHGTDYNAQTPNAVLRPTAKTAAAMKADDAKSTASKYLKFTDYNPYAIAAQEKSVSFTYTFTETLPVRQGDTFKAIPGSADESADKTGGEFQLRSFYDAKAAKANDYGTYRIVDGKGLVFTDTKATGALISKSVAEKNGLKVGDTFKVGDPTDTKKTYEFKVRGIYEYTGDVTATNGTTSDASAAKLAKENRENVIYTAYATAYTFGLDPDSPKADSWSVPDLNVIFDFTDVDTYNQFVKLATKAKLPNGYEITSPSLAAYEKSIEPLDALAAKVRPATWALAIGGIVLLLVLTAARTWFGRTDEIGMAFVSGVSKGRLGWQFMVETFMITVVPIAIGLLAGGFGVKSIGAALAGGHATPVTSTIVWTLVWDSLGVTIVLAIIAMLRVATFNYAKLFAPVAYDDAQLGTEVKA</sequence>
<dbReference type="OrthoDB" id="3227934at2"/>
<reference evidence="8 9" key="1">
    <citation type="submission" date="2014-03" db="EMBL/GenBank/DDBJ databases">
        <title>Genomics of Bifidobacteria.</title>
        <authorList>
            <person name="Ventura M."/>
            <person name="Milani C."/>
            <person name="Lugli G.A."/>
        </authorList>
    </citation>
    <scope>NUCLEOTIDE SEQUENCE [LARGE SCALE GENOMIC DNA]</scope>
    <source>
        <strain evidence="8 9">DSM 23973</strain>
    </source>
</reference>
<keyword evidence="3 6" id="KW-0812">Transmembrane</keyword>
<keyword evidence="4 6" id="KW-1133">Transmembrane helix</keyword>
<dbReference type="AlphaFoldDB" id="A0A087A605"/>
<evidence type="ECO:0000256" key="6">
    <source>
        <dbReference type="SAM" id="Phobius"/>
    </source>
</evidence>
<dbReference type="EMBL" id="JGYS01000009">
    <property type="protein sequence ID" value="KFI54205.1"/>
    <property type="molecule type" value="Genomic_DNA"/>
</dbReference>
<keyword evidence="2" id="KW-1003">Cell membrane</keyword>
<proteinExistence type="predicted"/>
<feature type="transmembrane region" description="Helical" evidence="6">
    <location>
        <begin position="408"/>
        <end position="430"/>
    </location>
</feature>
<feature type="transmembrane region" description="Helical" evidence="6">
    <location>
        <begin position="365"/>
        <end position="388"/>
    </location>
</feature>
<keyword evidence="5 6" id="KW-0472">Membrane</keyword>
<feature type="domain" description="ABC3 transporter permease C-terminal" evidence="7">
    <location>
        <begin position="326"/>
        <end position="430"/>
    </location>
</feature>
<dbReference type="InterPro" id="IPR050250">
    <property type="entry name" value="Macrolide_Exporter_MacB"/>
</dbReference>
<dbReference type="InterPro" id="IPR003838">
    <property type="entry name" value="ABC3_permease_C"/>
</dbReference>
<dbReference type="Proteomes" id="UP000029072">
    <property type="component" value="Unassembled WGS sequence"/>
</dbReference>
<dbReference type="STRING" id="1437609.BCAL_1596"/>